<dbReference type="Pfam" id="PF01553">
    <property type="entry name" value="Acyltransferase"/>
    <property type="match status" value="1"/>
</dbReference>
<dbReference type="InterPro" id="IPR011990">
    <property type="entry name" value="TPR-like_helical_dom_sf"/>
</dbReference>
<dbReference type="CDD" id="cd07987">
    <property type="entry name" value="LPLAT_MGAT-like"/>
    <property type="match status" value="1"/>
</dbReference>
<dbReference type="InterPro" id="IPR002123">
    <property type="entry name" value="Plipid/glycerol_acylTrfase"/>
</dbReference>
<dbReference type="GO" id="GO:0016020">
    <property type="term" value="C:membrane"/>
    <property type="evidence" value="ECO:0007669"/>
    <property type="project" value="TreeGrafter"/>
</dbReference>
<sequence length="556" mass="65454">MQFAVKIPYWEILWCHAFQRQWKEAVNMAQILLQENNWSKATSCYLLATFQFEDNNAFATDEIIQLYKRVPELKIRLAGKSIPLEKYAIKQCEHFLEQKWLFLPSLELVYLMNGFYILAHDSNKLHETLNIVNNALNNLELDHRDDRFYADSYGSGLLLRGVLLHFLRRYDEAHQDFDEIINMSKQFDEKSLLPPNAVFEKAMIYLSLKQKQKANEYLQKSLNDYKDYQLESRLHFRIYYLLTLLKCSNVDLIYLTWLWTLFKPLCFLLLTLFLLPAAILIFIYSSSLFCLMYKHWNRLKSAYSDDVWYGALKTLAILWELQGSIWHGYEVEGLEHIPTKGPVLIVFYHGALPIDFYYLFAKVWLYRNRRVHVVADKFVFKIPGLGTLLEALKIEPATFGICKSTLEEGHVLAISPGGVREALFGDHNYHLIWKERRGFAKIAIESKTTIIPMFTKNCREAVRALTFGRRLLRYIYEKTRLPIVPIYGMFPVKMITYLGEPIPYDPNVTTEILASQVKKEIEKLIEIHQRRPGSITQAILDRFNCFLMKRMKRKNE</sequence>
<dbReference type="Pfam" id="PF10300">
    <property type="entry name" value="Iml2-TPR_39"/>
    <property type="match status" value="1"/>
</dbReference>
<organism evidence="3 4">
    <name type="scientific">Rotaria sordida</name>
    <dbReference type="NCBI Taxonomy" id="392033"/>
    <lineage>
        <taxon>Eukaryota</taxon>
        <taxon>Metazoa</taxon>
        <taxon>Spiralia</taxon>
        <taxon>Gnathifera</taxon>
        <taxon>Rotifera</taxon>
        <taxon>Eurotatoria</taxon>
        <taxon>Bdelloidea</taxon>
        <taxon>Philodinida</taxon>
        <taxon>Philodinidae</taxon>
        <taxon>Rotaria</taxon>
    </lineage>
</organism>
<feature type="transmembrane region" description="Helical" evidence="1">
    <location>
        <begin position="307"/>
        <end position="329"/>
    </location>
</feature>
<dbReference type="PANTHER" id="PTHR22753">
    <property type="entry name" value="TRANSMEMBRANE PROTEIN 68"/>
    <property type="match status" value="1"/>
</dbReference>
<keyword evidence="1" id="KW-0472">Membrane</keyword>
<evidence type="ECO:0000259" key="2">
    <source>
        <dbReference type="SMART" id="SM00563"/>
    </source>
</evidence>
<proteinExistence type="predicted"/>
<dbReference type="GO" id="GO:0016746">
    <property type="term" value="F:acyltransferase activity"/>
    <property type="evidence" value="ECO:0007669"/>
    <property type="project" value="InterPro"/>
</dbReference>
<feature type="domain" description="Phospholipid/glycerol acyltransferase" evidence="2">
    <location>
        <begin position="343"/>
        <end position="458"/>
    </location>
</feature>
<feature type="transmembrane region" description="Helical" evidence="1">
    <location>
        <begin position="238"/>
        <end position="259"/>
    </location>
</feature>
<reference evidence="3" key="1">
    <citation type="submission" date="2021-02" db="EMBL/GenBank/DDBJ databases">
        <authorList>
            <person name="Nowell W R."/>
        </authorList>
    </citation>
    <scope>NUCLEOTIDE SEQUENCE</scope>
</reference>
<gene>
    <name evidence="3" type="ORF">OTI717_LOCUS7445</name>
</gene>
<dbReference type="AlphaFoldDB" id="A0A818P234"/>
<comment type="caution">
    <text evidence="3">The sequence shown here is derived from an EMBL/GenBank/DDBJ whole genome shotgun (WGS) entry which is preliminary data.</text>
</comment>
<dbReference type="InterPro" id="IPR019734">
    <property type="entry name" value="TPR_rpt"/>
</dbReference>
<feature type="transmembrane region" description="Helical" evidence="1">
    <location>
        <begin position="341"/>
        <end position="360"/>
    </location>
</feature>
<dbReference type="InterPro" id="IPR019412">
    <property type="entry name" value="IML2/TPR_39"/>
</dbReference>
<dbReference type="SUPFAM" id="SSF69593">
    <property type="entry name" value="Glycerol-3-phosphate (1)-acyltransferase"/>
    <property type="match status" value="1"/>
</dbReference>
<dbReference type="SUPFAM" id="SSF48452">
    <property type="entry name" value="TPR-like"/>
    <property type="match status" value="1"/>
</dbReference>
<keyword evidence="1" id="KW-0812">Transmembrane</keyword>
<evidence type="ECO:0000313" key="4">
    <source>
        <dbReference type="Proteomes" id="UP000663823"/>
    </source>
</evidence>
<dbReference type="SMART" id="SM00563">
    <property type="entry name" value="PlsC"/>
    <property type="match status" value="1"/>
</dbReference>
<dbReference type="PANTHER" id="PTHR22753:SF14">
    <property type="entry name" value="MONOACYLGLYCEROL_DIACYLGLYCEROL O-ACYLTRANSFERASE"/>
    <property type="match status" value="1"/>
</dbReference>
<accession>A0A818P234</accession>
<name>A0A818P234_9BILA</name>
<dbReference type="Gene3D" id="1.25.40.10">
    <property type="entry name" value="Tetratricopeptide repeat domain"/>
    <property type="match status" value="1"/>
</dbReference>
<keyword evidence="1" id="KW-1133">Transmembrane helix</keyword>
<dbReference type="SMART" id="SM00028">
    <property type="entry name" value="TPR"/>
    <property type="match status" value="3"/>
</dbReference>
<protein>
    <recommendedName>
        <fullName evidence="2">Phospholipid/glycerol acyltransferase domain-containing protein</fullName>
    </recommendedName>
</protein>
<feature type="transmembrane region" description="Helical" evidence="1">
    <location>
        <begin position="265"/>
        <end position="286"/>
    </location>
</feature>
<evidence type="ECO:0000313" key="3">
    <source>
        <dbReference type="EMBL" id="CAF3613885.1"/>
    </source>
</evidence>
<dbReference type="Proteomes" id="UP000663823">
    <property type="component" value="Unassembled WGS sequence"/>
</dbReference>
<dbReference type="EMBL" id="CAJOAX010000558">
    <property type="protein sequence ID" value="CAF3613885.1"/>
    <property type="molecule type" value="Genomic_DNA"/>
</dbReference>
<evidence type="ECO:0000256" key="1">
    <source>
        <dbReference type="SAM" id="Phobius"/>
    </source>
</evidence>